<proteinExistence type="predicted"/>
<keyword evidence="2" id="KW-1185">Reference proteome</keyword>
<gene>
    <name evidence="1" type="ORF">ACOLOM_LOCUS3833</name>
</gene>
<comment type="caution">
    <text evidence="1">The sequence shown here is derived from an EMBL/GenBank/DDBJ whole genome shotgun (WGS) entry which is preliminary data.</text>
</comment>
<accession>A0ACA9LEF0</accession>
<dbReference type="EMBL" id="CAJVPT010005901">
    <property type="protein sequence ID" value="CAG8525186.1"/>
    <property type="molecule type" value="Genomic_DNA"/>
</dbReference>
<evidence type="ECO:0000313" key="1">
    <source>
        <dbReference type="EMBL" id="CAG8525186.1"/>
    </source>
</evidence>
<dbReference type="Proteomes" id="UP000789525">
    <property type="component" value="Unassembled WGS sequence"/>
</dbReference>
<name>A0ACA9LEF0_9GLOM</name>
<sequence>MSIDVKWLRQRRRINRAFVSLPGRKAQPRVNIEQAAVSIVVAGALDAVAGSFVEIPLMNGTVVCVVAVVDATM</sequence>
<reference evidence="1" key="1">
    <citation type="submission" date="2021-06" db="EMBL/GenBank/DDBJ databases">
        <authorList>
            <person name="Kallberg Y."/>
            <person name="Tangrot J."/>
            <person name="Rosling A."/>
        </authorList>
    </citation>
    <scope>NUCLEOTIDE SEQUENCE</scope>
    <source>
        <strain evidence="1">CL356</strain>
    </source>
</reference>
<organism evidence="1 2">
    <name type="scientific">Acaulospora colombiana</name>
    <dbReference type="NCBI Taxonomy" id="27376"/>
    <lineage>
        <taxon>Eukaryota</taxon>
        <taxon>Fungi</taxon>
        <taxon>Fungi incertae sedis</taxon>
        <taxon>Mucoromycota</taxon>
        <taxon>Glomeromycotina</taxon>
        <taxon>Glomeromycetes</taxon>
        <taxon>Diversisporales</taxon>
        <taxon>Acaulosporaceae</taxon>
        <taxon>Acaulospora</taxon>
    </lineage>
</organism>
<evidence type="ECO:0000313" key="2">
    <source>
        <dbReference type="Proteomes" id="UP000789525"/>
    </source>
</evidence>
<protein>
    <submittedName>
        <fullName evidence="1">7601_t:CDS:1</fullName>
    </submittedName>
</protein>